<dbReference type="GO" id="GO:0005759">
    <property type="term" value="C:mitochondrial matrix"/>
    <property type="evidence" value="ECO:0007669"/>
    <property type="project" value="TreeGrafter"/>
</dbReference>
<evidence type="ECO:0000256" key="6">
    <source>
        <dbReference type="ARBA" id="ARBA00022694"/>
    </source>
</evidence>
<sequence length="230" mass="25606">MPAQPTMPMGNGYGLGETETKSIFVDTDEFSQNVEFITYELELGYDNWSAEEVLKSVLPTDIPAVTGFSVVGHVAHLNLKETHAPYKSVIGEVLLDKHMNLQSVVNKTDNIDNTYRNFAMELVAGKDDMNVTVKENGCTFQFDFSKVYWNSRLGTEHERVISSITPDTVLYDVFAGVGPFAVPAAKKLATVYCNDLNPHSYKFLSRNLIANKVKGEYKSIIWMVGSSSKT</sequence>
<dbReference type="GO" id="GO:0052906">
    <property type="term" value="F:tRNA (guanine(37)-N1)-methyltransferase activity"/>
    <property type="evidence" value="ECO:0007669"/>
    <property type="project" value="UniProtKB-EC"/>
</dbReference>
<comment type="catalytic activity">
    <reaction evidence="7">
        <text>guanosine(37) in tRNA + S-adenosyl-L-methionine = N(1)-methylguanosine(37) in tRNA + S-adenosyl-L-homocysteine + H(+)</text>
        <dbReference type="Rhea" id="RHEA:36899"/>
        <dbReference type="Rhea" id="RHEA-COMP:10145"/>
        <dbReference type="Rhea" id="RHEA-COMP:10147"/>
        <dbReference type="ChEBI" id="CHEBI:15378"/>
        <dbReference type="ChEBI" id="CHEBI:57856"/>
        <dbReference type="ChEBI" id="CHEBI:59789"/>
        <dbReference type="ChEBI" id="CHEBI:73542"/>
        <dbReference type="ChEBI" id="CHEBI:74269"/>
        <dbReference type="EC" id="2.1.1.228"/>
    </reaction>
</comment>
<organism evidence="9 10">
    <name type="scientific">Bugula neritina</name>
    <name type="common">Brown bryozoan</name>
    <name type="synonym">Sertularia neritina</name>
    <dbReference type="NCBI Taxonomy" id="10212"/>
    <lineage>
        <taxon>Eukaryota</taxon>
        <taxon>Metazoa</taxon>
        <taxon>Spiralia</taxon>
        <taxon>Lophotrochozoa</taxon>
        <taxon>Bryozoa</taxon>
        <taxon>Gymnolaemata</taxon>
        <taxon>Cheilostomatida</taxon>
        <taxon>Flustrina</taxon>
        <taxon>Buguloidea</taxon>
        <taxon>Bugulidae</taxon>
        <taxon>Bugula</taxon>
    </lineage>
</organism>
<dbReference type="InterPro" id="IPR030382">
    <property type="entry name" value="MeTrfase_TRM5/TYW2"/>
</dbReference>
<dbReference type="Proteomes" id="UP000593567">
    <property type="component" value="Unassembled WGS sequence"/>
</dbReference>
<dbReference type="GO" id="GO:0070901">
    <property type="term" value="P:mitochondrial tRNA methylation"/>
    <property type="evidence" value="ECO:0007669"/>
    <property type="project" value="TreeGrafter"/>
</dbReference>
<evidence type="ECO:0000256" key="7">
    <source>
        <dbReference type="ARBA" id="ARBA00047783"/>
    </source>
</evidence>
<dbReference type="OrthoDB" id="408788at2759"/>
<dbReference type="InterPro" id="IPR056743">
    <property type="entry name" value="TRM5-TYW2-like_MTfase"/>
</dbReference>
<dbReference type="PROSITE" id="PS51684">
    <property type="entry name" value="SAM_MT_TRM5_TYW2"/>
    <property type="match status" value="1"/>
</dbReference>
<proteinExistence type="inferred from homology"/>
<dbReference type="FunFam" id="3.30.300.110:FF:000001">
    <property type="entry name" value="tRNA (guanine(37)-N1)-methyltransferase"/>
    <property type="match status" value="1"/>
</dbReference>
<feature type="domain" description="SAM-dependent methyltransferase TRM5/TYW2-type" evidence="8">
    <location>
        <begin position="68"/>
        <end position="230"/>
    </location>
</feature>
<dbReference type="InterPro" id="IPR056744">
    <property type="entry name" value="TRM5/TYW2-like_N"/>
</dbReference>
<evidence type="ECO:0000313" key="9">
    <source>
        <dbReference type="EMBL" id="KAF6025764.1"/>
    </source>
</evidence>
<reference evidence="9" key="1">
    <citation type="submission" date="2020-06" db="EMBL/GenBank/DDBJ databases">
        <title>Draft genome of Bugula neritina, a colonial animal packing powerful symbionts and potential medicines.</title>
        <authorList>
            <person name="Rayko M."/>
        </authorList>
    </citation>
    <scope>NUCLEOTIDE SEQUENCE [LARGE SCALE GENOMIC DNA]</scope>
    <source>
        <strain evidence="9">Kwan_BN1</strain>
    </source>
</reference>
<dbReference type="PANTHER" id="PTHR23245">
    <property type="entry name" value="TRNA METHYLTRANSFERASE"/>
    <property type="match status" value="1"/>
</dbReference>
<dbReference type="Gene3D" id="3.40.50.150">
    <property type="entry name" value="Vaccinia Virus protein VP39"/>
    <property type="match status" value="1"/>
</dbReference>
<comment type="caution">
    <text evidence="9">The sequence shown here is derived from an EMBL/GenBank/DDBJ whole genome shotgun (WGS) entry which is preliminary data.</text>
</comment>
<dbReference type="Pfam" id="PF02475">
    <property type="entry name" value="TRM5-TYW2_MTfase"/>
    <property type="match status" value="1"/>
</dbReference>
<keyword evidence="3" id="KW-0489">Methyltransferase</keyword>
<protein>
    <submittedName>
        <fullName evidence="9">TRMT5</fullName>
    </submittedName>
</protein>
<accession>A0A7J7JJH5</accession>
<dbReference type="EMBL" id="VXIV02002437">
    <property type="protein sequence ID" value="KAF6025764.1"/>
    <property type="molecule type" value="Genomic_DNA"/>
</dbReference>
<dbReference type="PANTHER" id="PTHR23245:SF36">
    <property type="entry name" value="TRNA (GUANINE(37)-N1)-METHYLTRANSFERASE"/>
    <property type="match status" value="1"/>
</dbReference>
<evidence type="ECO:0000256" key="5">
    <source>
        <dbReference type="ARBA" id="ARBA00022691"/>
    </source>
</evidence>
<dbReference type="InterPro" id="IPR029063">
    <property type="entry name" value="SAM-dependent_MTases_sf"/>
</dbReference>
<evidence type="ECO:0000256" key="4">
    <source>
        <dbReference type="ARBA" id="ARBA00022679"/>
    </source>
</evidence>
<comment type="similarity">
    <text evidence="1">Belongs to the class I-like SAM-binding methyltransferase superfamily. TRM5/TYW2 family.</text>
</comment>
<evidence type="ECO:0000256" key="1">
    <source>
        <dbReference type="ARBA" id="ARBA00009775"/>
    </source>
</evidence>
<dbReference type="Gene3D" id="3.30.300.110">
    <property type="entry name" value="Met-10+ protein-like domains"/>
    <property type="match status" value="1"/>
</dbReference>
<keyword evidence="10" id="KW-1185">Reference proteome</keyword>
<evidence type="ECO:0000256" key="2">
    <source>
        <dbReference type="ARBA" id="ARBA00022490"/>
    </source>
</evidence>
<keyword evidence="5" id="KW-0949">S-adenosyl-L-methionine</keyword>
<dbReference type="AlphaFoldDB" id="A0A7J7JJH5"/>
<keyword evidence="2" id="KW-0963">Cytoplasm</keyword>
<evidence type="ECO:0000259" key="8">
    <source>
        <dbReference type="PROSITE" id="PS51684"/>
    </source>
</evidence>
<name>A0A7J7JJH5_BUGNE</name>
<gene>
    <name evidence="9" type="ORF">EB796_016015</name>
</gene>
<dbReference type="Pfam" id="PF25133">
    <property type="entry name" value="TYW2_N_2"/>
    <property type="match status" value="1"/>
</dbReference>
<keyword evidence="6" id="KW-0819">tRNA processing</keyword>
<keyword evidence="4" id="KW-0808">Transferase</keyword>
<dbReference type="SUPFAM" id="SSF53335">
    <property type="entry name" value="S-adenosyl-L-methionine-dependent methyltransferases"/>
    <property type="match status" value="1"/>
</dbReference>
<dbReference type="GO" id="GO:0002939">
    <property type="term" value="P:tRNA N1-guanine methylation"/>
    <property type="evidence" value="ECO:0007669"/>
    <property type="project" value="TreeGrafter"/>
</dbReference>
<evidence type="ECO:0000256" key="3">
    <source>
        <dbReference type="ARBA" id="ARBA00022603"/>
    </source>
</evidence>
<evidence type="ECO:0000313" key="10">
    <source>
        <dbReference type="Proteomes" id="UP000593567"/>
    </source>
</evidence>